<reference evidence="1 2" key="1">
    <citation type="submission" date="2020-04" db="EMBL/GenBank/DDBJ databases">
        <title>Metagenomic profiling of ammonia- and methane-oxidizing microorganisms in a Dutch drinking water treatment plant.</title>
        <authorList>
            <person name="Poghosyan L."/>
            <person name="Leucker S."/>
        </authorList>
    </citation>
    <scope>NUCLEOTIDE SEQUENCE [LARGE SCALE GENOMIC DNA]</scope>
    <source>
        <strain evidence="1">S-RSF-IL-03</strain>
    </source>
</reference>
<dbReference type="AlphaFoldDB" id="A0A849SLF5"/>
<name>A0A849SLF5_UNCEI</name>
<accession>A0A849SLF5</accession>
<organism evidence="1 2">
    <name type="scientific">Eiseniibacteriota bacterium</name>
    <dbReference type="NCBI Taxonomy" id="2212470"/>
    <lineage>
        <taxon>Bacteria</taxon>
        <taxon>Candidatus Eiseniibacteriota</taxon>
    </lineage>
</organism>
<sequence>MTTLIPPPRSAQPSMQSRDLRARLIATSIALAALLAPGCGKDSPVTPPGPSGPRPYLGISANADAFDPPDSIISAILTARATGAELIYQFSPWSSFEQGPGNFGTDELEPFFAGVQSVGFRIVVNFALINTTVRETPADLNGLAWNDPVLLARFDTALDSLLSVMERHDCMALAIGNEVDAYFATHASEFPAYLELVGRGVRRAHAAIPGLAVGVTTISPVRSTNAAWGAQLNDSTDVAIYTYYPFQFAQDFQVMPAATLDADFDAMSASSPSRPWALQEIGYPSATSNGSSPAQQAEFMRRFQSRMARESRDRLLFANWFLMSDWSSATVWDLVTYYGGGSTPGFVGFLGSLGLRDTLGNGKPAWNEWKSGPWNPRLPRD</sequence>
<protein>
    <recommendedName>
        <fullName evidence="3">Glycoside hydrolase family 5 domain-containing protein</fullName>
    </recommendedName>
</protein>
<comment type="caution">
    <text evidence="1">The sequence shown here is derived from an EMBL/GenBank/DDBJ whole genome shotgun (WGS) entry which is preliminary data.</text>
</comment>
<dbReference type="SUPFAM" id="SSF51445">
    <property type="entry name" value="(Trans)glycosidases"/>
    <property type="match status" value="1"/>
</dbReference>
<evidence type="ECO:0008006" key="3">
    <source>
        <dbReference type="Google" id="ProtNLM"/>
    </source>
</evidence>
<dbReference type="Proteomes" id="UP000580839">
    <property type="component" value="Unassembled WGS sequence"/>
</dbReference>
<dbReference type="EMBL" id="JABFRW010000184">
    <property type="protein sequence ID" value="NOT35261.1"/>
    <property type="molecule type" value="Genomic_DNA"/>
</dbReference>
<dbReference type="InterPro" id="IPR017853">
    <property type="entry name" value="GH"/>
</dbReference>
<proteinExistence type="predicted"/>
<gene>
    <name evidence="1" type="ORF">HOP12_14045</name>
</gene>
<dbReference type="Gene3D" id="3.20.20.80">
    <property type="entry name" value="Glycosidases"/>
    <property type="match status" value="1"/>
</dbReference>
<evidence type="ECO:0000313" key="1">
    <source>
        <dbReference type="EMBL" id="NOT35261.1"/>
    </source>
</evidence>
<evidence type="ECO:0000313" key="2">
    <source>
        <dbReference type="Proteomes" id="UP000580839"/>
    </source>
</evidence>